<dbReference type="EMBL" id="VBVZ01000040">
    <property type="protein sequence ID" value="TLG93300.1"/>
    <property type="molecule type" value="Genomic_DNA"/>
</dbReference>
<keyword evidence="5" id="KW-1185">Reference proteome</keyword>
<evidence type="ECO:0000313" key="6">
    <source>
        <dbReference type="Proteomes" id="UP000560470"/>
    </source>
</evidence>
<dbReference type="EMBL" id="JACARM010000023">
    <property type="protein sequence ID" value="NWE07480.1"/>
    <property type="molecule type" value="Genomic_DNA"/>
</dbReference>
<dbReference type="AlphaFoldDB" id="A0A5R8R4Z8"/>
<organism evidence="2 6">
    <name type="scientific">Pseudomonas edaphica</name>
    <dbReference type="NCBI Taxonomy" id="2006980"/>
    <lineage>
        <taxon>Bacteria</taxon>
        <taxon>Pseudomonadati</taxon>
        <taxon>Pseudomonadota</taxon>
        <taxon>Gammaproteobacteria</taxon>
        <taxon>Pseudomonadales</taxon>
        <taxon>Pseudomonadaceae</taxon>
        <taxon>Pseudomonas</taxon>
    </lineage>
</organism>
<keyword evidence="1" id="KW-0472">Membrane</keyword>
<evidence type="ECO:0000313" key="5">
    <source>
        <dbReference type="Proteomes" id="UP000304941"/>
    </source>
</evidence>
<reference evidence="4 5" key="1">
    <citation type="submission" date="2019-05" db="EMBL/GenBank/DDBJ databases">
        <title>Pseudomonas edaphica sp. nov., isolated from rhizospheric soil of Cistus ladanifer L. in Spain.</title>
        <authorList>
            <person name="Peix A."/>
        </authorList>
    </citation>
    <scope>NUCLEOTIDE SEQUENCE [LARGE SCALE GENOMIC DNA]</scope>
    <source>
        <strain evidence="4 5">RD25</strain>
    </source>
</reference>
<feature type="transmembrane region" description="Helical" evidence="1">
    <location>
        <begin position="20"/>
        <end position="36"/>
    </location>
</feature>
<dbReference type="RefSeq" id="WP_099549007.1">
    <property type="nucleotide sequence ID" value="NZ_VBVZ01000040.1"/>
</dbReference>
<keyword evidence="1" id="KW-1133">Transmembrane helix</keyword>
<evidence type="ECO:0000256" key="1">
    <source>
        <dbReference type="SAM" id="Phobius"/>
    </source>
</evidence>
<protein>
    <submittedName>
        <fullName evidence="2">Uncharacterized protein</fullName>
    </submittedName>
</protein>
<feature type="transmembrane region" description="Helical" evidence="1">
    <location>
        <begin position="56"/>
        <end position="77"/>
    </location>
</feature>
<accession>A0A5R8R4Z8</accession>
<proteinExistence type="predicted"/>
<evidence type="ECO:0000313" key="7">
    <source>
        <dbReference type="Proteomes" id="UP000563268"/>
    </source>
</evidence>
<dbReference type="Proteomes" id="UP000560470">
    <property type="component" value="Unassembled WGS sequence"/>
</dbReference>
<evidence type="ECO:0000313" key="4">
    <source>
        <dbReference type="EMBL" id="TLG93300.1"/>
    </source>
</evidence>
<dbReference type="Proteomes" id="UP000304941">
    <property type="component" value="Unassembled WGS sequence"/>
</dbReference>
<gene>
    <name evidence="4" type="ORF">FEM54_04455</name>
    <name evidence="3" type="ORF">HX788_10280</name>
    <name evidence="2" type="ORF">HX797_24780</name>
</gene>
<evidence type="ECO:0000313" key="3">
    <source>
        <dbReference type="EMBL" id="NWE07480.1"/>
    </source>
</evidence>
<sequence length="159" mass="18196">MGWASRVARQTILMAWIPEWTTYVVFGVVTGLYCAFRPERNRPPNSTNMSSTNKFLGGFSLGFVFLLNSYAVCVYLLPGEVIHYKSVYEIRFPGPAYGKYSRCEAGLWIKDLHTERDIELCTTRSELDDQIKRGMTVAWVTARTNTLGTYIINHTFTYP</sequence>
<dbReference type="EMBL" id="JACAOZ010000032">
    <property type="protein sequence ID" value="NVZ59494.1"/>
    <property type="molecule type" value="Genomic_DNA"/>
</dbReference>
<keyword evidence="1" id="KW-0812">Transmembrane</keyword>
<comment type="caution">
    <text evidence="2">The sequence shown here is derived from an EMBL/GenBank/DDBJ whole genome shotgun (WGS) entry which is preliminary data.</text>
</comment>
<evidence type="ECO:0000313" key="2">
    <source>
        <dbReference type="EMBL" id="NVZ59494.1"/>
    </source>
</evidence>
<dbReference type="Proteomes" id="UP000563268">
    <property type="component" value="Unassembled WGS sequence"/>
</dbReference>
<name>A0A5R8R4Z8_9PSED</name>
<reference evidence="6 7" key="2">
    <citation type="submission" date="2020-04" db="EMBL/GenBank/DDBJ databases">
        <title>Molecular characterization of pseudomonads from Agaricus bisporus reveal novel blotch 2 pathogens in Western Europe.</title>
        <authorList>
            <person name="Taparia T."/>
            <person name="Krijger M."/>
            <person name="Haynes E."/>
            <person name="Elpinstone J.G."/>
            <person name="Noble R."/>
            <person name="Van Der Wolf J."/>
        </authorList>
    </citation>
    <scope>NUCLEOTIDE SEQUENCE [LARGE SCALE GENOMIC DNA]</scope>
    <source>
        <strain evidence="2 6">B7002</strain>
        <strain evidence="3 7">K7002</strain>
    </source>
</reference>